<accession>A0A243QA86</accession>
<reference evidence="2 3" key="1">
    <citation type="submission" date="2017-05" db="EMBL/GenBank/DDBJ databases">
        <title>Biotechnological potential of actinobacteria isolated from South African environments.</title>
        <authorList>
            <person name="Le Roes-Hill M."/>
            <person name="Prins A."/>
            <person name="Durrell K.A."/>
        </authorList>
    </citation>
    <scope>NUCLEOTIDE SEQUENCE [LARGE SCALE GENOMIC DNA]</scope>
    <source>
        <strain evidence="2">BS2</strain>
    </source>
</reference>
<feature type="compositionally biased region" description="Low complexity" evidence="1">
    <location>
        <begin position="294"/>
        <end position="304"/>
    </location>
</feature>
<feature type="compositionally biased region" description="Pro residues" evidence="1">
    <location>
        <begin position="328"/>
        <end position="348"/>
    </location>
</feature>
<proteinExistence type="predicted"/>
<feature type="compositionally biased region" description="Polar residues" evidence="1">
    <location>
        <begin position="437"/>
        <end position="457"/>
    </location>
</feature>
<dbReference type="STRING" id="417102.CA982_12475"/>
<protein>
    <submittedName>
        <fullName evidence="2">Uncharacterized protein</fullName>
    </submittedName>
</protein>
<comment type="caution">
    <text evidence="2">The sequence shown here is derived from an EMBL/GenBank/DDBJ whole genome shotgun (WGS) entry which is preliminary data.</text>
</comment>
<name>A0A243QA86_9ACTN</name>
<feature type="compositionally biased region" description="Low complexity" evidence="1">
    <location>
        <begin position="214"/>
        <end position="226"/>
    </location>
</feature>
<keyword evidence="3" id="KW-1185">Reference proteome</keyword>
<evidence type="ECO:0000313" key="3">
    <source>
        <dbReference type="Proteomes" id="UP000194632"/>
    </source>
</evidence>
<feature type="compositionally biased region" description="Low complexity" evidence="1">
    <location>
        <begin position="349"/>
        <end position="362"/>
    </location>
</feature>
<dbReference type="Proteomes" id="UP000194632">
    <property type="component" value="Unassembled WGS sequence"/>
</dbReference>
<organism evidence="2 3">
    <name type="scientific">Gordonia lacunae</name>
    <dbReference type="NCBI Taxonomy" id="417102"/>
    <lineage>
        <taxon>Bacteria</taxon>
        <taxon>Bacillati</taxon>
        <taxon>Actinomycetota</taxon>
        <taxon>Actinomycetes</taxon>
        <taxon>Mycobacteriales</taxon>
        <taxon>Gordoniaceae</taxon>
        <taxon>Gordonia</taxon>
    </lineage>
</organism>
<dbReference type="AlphaFoldDB" id="A0A243QA86"/>
<feature type="region of interest" description="Disordered" evidence="1">
    <location>
        <begin position="186"/>
        <end position="397"/>
    </location>
</feature>
<sequence>MTSPEKSSNTYGSRNERMFDGDRTQWAGMSIDEILDVLRTMEPGRASGDVETILKAIESVRRAAERMHAMFGDGMLGMASDAALEAGRSLSADLTSTSDTATRIGDALTSATGILGSARGQEERLRELQQHIRDNPEDAASVRHEADRAMTGVYSSPMIGLQHALPHDPTGANGVTGGLGGAGTGGSAGTVGSGSDAARGQAGNTVDAGDFGRPASSGVPVPAVAGGPPPSGGGPGSSTTPAGPAGPAGPPSGPAGRGTPDGSDGLIRGGRATPESTPRGAATSGSRRTAGADGTAEAGSRGSASGSGAGSGTPASTTATPCFLTPGAVPPPLSAAPAPPTPATPTPSTPTAATPASSAGPVGQRPAGTPLAGMPGGGRRPGADDDRHRAAPYLHNREHGAEIVGDMPLVGPPVLGDWIRQTFPAVAEPRPADPGEASSSRSATPGDTDSPVDNGTAAQPVPGDDRTVADGPVPARPEPV</sequence>
<dbReference type="OrthoDB" id="4760857at2"/>
<feature type="compositionally biased region" description="Basic and acidic residues" evidence="1">
    <location>
        <begin position="381"/>
        <end position="397"/>
    </location>
</feature>
<evidence type="ECO:0000313" key="2">
    <source>
        <dbReference type="EMBL" id="OUC78572.1"/>
    </source>
</evidence>
<evidence type="ECO:0000256" key="1">
    <source>
        <dbReference type="SAM" id="MobiDB-lite"/>
    </source>
</evidence>
<dbReference type="RefSeq" id="WP_086535632.1">
    <property type="nucleotide sequence ID" value="NZ_NGFO01000012.1"/>
</dbReference>
<feature type="region of interest" description="Disordered" evidence="1">
    <location>
        <begin position="425"/>
        <end position="480"/>
    </location>
</feature>
<dbReference type="EMBL" id="NGFO01000012">
    <property type="protein sequence ID" value="OUC78572.1"/>
    <property type="molecule type" value="Genomic_DNA"/>
</dbReference>
<gene>
    <name evidence="2" type="ORF">CA982_12475</name>
</gene>